<dbReference type="OrthoDB" id="9814202at2"/>
<comment type="caution">
    <text evidence="3">The sequence shown here is derived from an EMBL/GenBank/DDBJ whole genome shotgun (WGS) entry which is preliminary data.</text>
</comment>
<dbReference type="InterPro" id="IPR035919">
    <property type="entry name" value="EAL_sf"/>
</dbReference>
<dbReference type="CDD" id="cd01948">
    <property type="entry name" value="EAL"/>
    <property type="match status" value="1"/>
</dbReference>
<sequence length="417" mass="45088">MHDPYAHVTLEAGTILFEEEEPGAYAYLITRGRIEIFLRRDGAEIQLAVRGPGEIFGEMAILDSDPRSASARALDDCELVPVSEAQIRHRLSETDPILRLCLTVVMARYRETAALLRERGVVARGDPAAAPSPAARADFDAAITAVVLERELRRALDRQEFELFFQPIVRLGSEMLAGFEALIRWRHPERGLVAPAAFIPVAEESGLIVDITAWVVAEIGRVLPGIMRAGLRNVAAIEGSLFVSVNVSGHDLARASFPGMVCEMLRAAGIAPGSLKLEITESTLMRDPASATDALTLCRASGMGIAIDDFGTGYSSLSYLSTLPITTLKVDRAFVRAMLSEPRDHKIVQTILRLADEIGIPAVAEGIEEPAEARALAAMGCAYGQGYLFGRPAPLAETLDRIRSWHADPAARRAPAA</sequence>
<organism evidence="3 5">
    <name type="scientific">Methylobacterium oxalidis</name>
    <dbReference type="NCBI Taxonomy" id="944322"/>
    <lineage>
        <taxon>Bacteria</taxon>
        <taxon>Pseudomonadati</taxon>
        <taxon>Pseudomonadota</taxon>
        <taxon>Alphaproteobacteria</taxon>
        <taxon>Hyphomicrobiales</taxon>
        <taxon>Methylobacteriaceae</taxon>
        <taxon>Methylobacterium</taxon>
    </lineage>
</organism>
<evidence type="ECO:0000313" key="3">
    <source>
        <dbReference type="EMBL" id="GEP03558.1"/>
    </source>
</evidence>
<dbReference type="PROSITE" id="PS50883">
    <property type="entry name" value="EAL"/>
    <property type="match status" value="1"/>
</dbReference>
<dbReference type="PANTHER" id="PTHR33121:SF70">
    <property type="entry name" value="SIGNALING PROTEIN YKOW"/>
    <property type="match status" value="1"/>
</dbReference>
<dbReference type="SUPFAM" id="SSF141868">
    <property type="entry name" value="EAL domain-like"/>
    <property type="match status" value="1"/>
</dbReference>
<evidence type="ECO:0000259" key="2">
    <source>
        <dbReference type="PROSITE" id="PS50883"/>
    </source>
</evidence>
<dbReference type="PROSITE" id="PS50042">
    <property type="entry name" value="CNMP_BINDING_3"/>
    <property type="match status" value="1"/>
</dbReference>
<accession>A0A512J0Q7</accession>
<feature type="domain" description="EAL" evidence="2">
    <location>
        <begin position="145"/>
        <end position="406"/>
    </location>
</feature>
<dbReference type="InterPro" id="IPR001633">
    <property type="entry name" value="EAL_dom"/>
</dbReference>
<dbReference type="InterPro" id="IPR018490">
    <property type="entry name" value="cNMP-bd_dom_sf"/>
</dbReference>
<dbReference type="CDD" id="cd00038">
    <property type="entry name" value="CAP_ED"/>
    <property type="match status" value="1"/>
</dbReference>
<evidence type="ECO:0000259" key="1">
    <source>
        <dbReference type="PROSITE" id="PS50042"/>
    </source>
</evidence>
<keyword evidence="6" id="KW-1185">Reference proteome</keyword>
<dbReference type="Gene3D" id="2.60.120.10">
    <property type="entry name" value="Jelly Rolls"/>
    <property type="match status" value="1"/>
</dbReference>
<reference evidence="4" key="1">
    <citation type="journal article" date="2014" name="Int. J. Syst. Evol. Microbiol.">
        <title>Complete genome of a new Firmicutes species belonging to the dominant human colonic microbiota ('Ruminococcus bicirculans') reveals two chromosomes and a selective capacity to utilize plant glucans.</title>
        <authorList>
            <consortium name="NISC Comparative Sequencing Program"/>
            <person name="Wegmann U."/>
            <person name="Louis P."/>
            <person name="Goesmann A."/>
            <person name="Henrissat B."/>
            <person name="Duncan S.H."/>
            <person name="Flint H.J."/>
        </authorList>
    </citation>
    <scope>NUCLEOTIDE SEQUENCE</scope>
    <source>
        <strain evidence="4">NBRC 107715</strain>
    </source>
</reference>
<gene>
    <name evidence="4" type="ORF">GCM10007888_49060</name>
    <name evidence="3" type="ORF">MOX02_15960</name>
</gene>
<evidence type="ECO:0008006" key="7">
    <source>
        <dbReference type="Google" id="ProtNLM"/>
    </source>
</evidence>
<dbReference type="GO" id="GO:0071111">
    <property type="term" value="F:cyclic-guanylate-specific phosphodiesterase activity"/>
    <property type="evidence" value="ECO:0007669"/>
    <property type="project" value="InterPro"/>
</dbReference>
<dbReference type="Pfam" id="PF00563">
    <property type="entry name" value="EAL"/>
    <property type="match status" value="1"/>
</dbReference>
<dbReference type="SMART" id="SM00052">
    <property type="entry name" value="EAL"/>
    <property type="match status" value="1"/>
</dbReference>
<name>A0A512J0Q7_9HYPH</name>
<dbReference type="InterPro" id="IPR018488">
    <property type="entry name" value="cNMP-bd_CS"/>
</dbReference>
<proteinExistence type="predicted"/>
<dbReference type="SMART" id="SM00100">
    <property type="entry name" value="cNMP"/>
    <property type="match status" value="1"/>
</dbReference>
<reference evidence="3 5" key="3">
    <citation type="submission" date="2019-07" db="EMBL/GenBank/DDBJ databases">
        <title>Whole genome shotgun sequence of Methylobacterium oxalidis NBRC 107715.</title>
        <authorList>
            <person name="Hosoyama A."/>
            <person name="Uohara A."/>
            <person name="Ohji S."/>
            <person name="Ichikawa N."/>
        </authorList>
    </citation>
    <scope>NUCLEOTIDE SEQUENCE [LARGE SCALE GENOMIC DNA]</scope>
    <source>
        <strain evidence="3 5">NBRC 107715</strain>
    </source>
</reference>
<reference evidence="6" key="2">
    <citation type="journal article" date="2019" name="Int. J. Syst. Evol. Microbiol.">
        <title>The Global Catalogue of Microorganisms (GCM) 10K type strain sequencing project: providing services to taxonomists for standard genome sequencing and annotation.</title>
        <authorList>
            <consortium name="The Broad Institute Genomics Platform"/>
            <consortium name="The Broad Institute Genome Sequencing Center for Infectious Disease"/>
            <person name="Wu L."/>
            <person name="Ma J."/>
        </authorList>
    </citation>
    <scope>NUCLEOTIDE SEQUENCE [LARGE SCALE GENOMIC DNA]</scope>
    <source>
        <strain evidence="6">NBRC 107715</strain>
    </source>
</reference>
<dbReference type="PANTHER" id="PTHR33121">
    <property type="entry name" value="CYCLIC DI-GMP PHOSPHODIESTERASE PDEF"/>
    <property type="match status" value="1"/>
</dbReference>
<dbReference type="RefSeq" id="WP_147025257.1">
    <property type="nucleotide sequence ID" value="NZ_BJZU01000026.1"/>
</dbReference>
<dbReference type="InterPro" id="IPR000595">
    <property type="entry name" value="cNMP-bd_dom"/>
</dbReference>
<dbReference type="EMBL" id="BSPK01000107">
    <property type="protein sequence ID" value="GLS66523.1"/>
    <property type="molecule type" value="Genomic_DNA"/>
</dbReference>
<feature type="domain" description="Cyclic nucleotide-binding" evidence="1">
    <location>
        <begin position="1"/>
        <end position="99"/>
    </location>
</feature>
<evidence type="ECO:0000313" key="5">
    <source>
        <dbReference type="Proteomes" id="UP000321960"/>
    </source>
</evidence>
<dbReference type="EMBL" id="BJZU01000026">
    <property type="protein sequence ID" value="GEP03558.1"/>
    <property type="molecule type" value="Genomic_DNA"/>
</dbReference>
<dbReference type="AlphaFoldDB" id="A0A512J0Q7"/>
<dbReference type="SUPFAM" id="SSF51206">
    <property type="entry name" value="cAMP-binding domain-like"/>
    <property type="match status" value="1"/>
</dbReference>
<reference evidence="4" key="4">
    <citation type="submission" date="2023-01" db="EMBL/GenBank/DDBJ databases">
        <title>Draft genome sequence of Methylobacterium oxalidis strain NBRC 107715.</title>
        <authorList>
            <person name="Sun Q."/>
            <person name="Mori K."/>
        </authorList>
    </citation>
    <scope>NUCLEOTIDE SEQUENCE</scope>
    <source>
        <strain evidence="4">NBRC 107715</strain>
    </source>
</reference>
<protein>
    <recommendedName>
        <fullName evidence="7">Cyclic nucleotide-binding protein</fullName>
    </recommendedName>
</protein>
<dbReference type="Proteomes" id="UP000321960">
    <property type="component" value="Unassembled WGS sequence"/>
</dbReference>
<dbReference type="Proteomes" id="UP001156856">
    <property type="component" value="Unassembled WGS sequence"/>
</dbReference>
<dbReference type="PROSITE" id="PS00889">
    <property type="entry name" value="CNMP_BINDING_2"/>
    <property type="match status" value="1"/>
</dbReference>
<evidence type="ECO:0000313" key="4">
    <source>
        <dbReference type="EMBL" id="GLS66523.1"/>
    </source>
</evidence>
<dbReference type="InterPro" id="IPR014710">
    <property type="entry name" value="RmlC-like_jellyroll"/>
</dbReference>
<evidence type="ECO:0000313" key="6">
    <source>
        <dbReference type="Proteomes" id="UP001156856"/>
    </source>
</evidence>
<dbReference type="InterPro" id="IPR050706">
    <property type="entry name" value="Cyclic-di-GMP_PDE-like"/>
</dbReference>
<dbReference type="Gene3D" id="3.20.20.450">
    <property type="entry name" value="EAL domain"/>
    <property type="match status" value="1"/>
</dbReference>
<dbReference type="Pfam" id="PF00027">
    <property type="entry name" value="cNMP_binding"/>
    <property type="match status" value="1"/>
</dbReference>